<dbReference type="PROSITE" id="PS00198">
    <property type="entry name" value="4FE4S_FER_1"/>
    <property type="match status" value="1"/>
</dbReference>
<dbReference type="EMBL" id="CP058649">
    <property type="protein sequence ID" value="QUI22647.1"/>
    <property type="molecule type" value="Genomic_DNA"/>
</dbReference>
<evidence type="ECO:0000256" key="1">
    <source>
        <dbReference type="ARBA" id="ARBA00022723"/>
    </source>
</evidence>
<keyword evidence="6" id="KW-1185">Reference proteome</keyword>
<dbReference type="InterPro" id="IPR017896">
    <property type="entry name" value="4Fe4S_Fe-S-bd"/>
</dbReference>
<feature type="domain" description="4Fe-4S ferredoxin-type" evidence="4">
    <location>
        <begin position="243"/>
        <end position="273"/>
    </location>
</feature>
<dbReference type="PANTHER" id="PTHR42827:SF1">
    <property type="entry name" value="IRON-SULFUR CLUSTER-BINDING PROTEIN"/>
    <property type="match status" value="1"/>
</dbReference>
<evidence type="ECO:0000256" key="3">
    <source>
        <dbReference type="ARBA" id="ARBA00023014"/>
    </source>
</evidence>
<dbReference type="SUPFAM" id="SSF54862">
    <property type="entry name" value="4Fe-4S ferredoxins"/>
    <property type="match status" value="1"/>
</dbReference>
<evidence type="ECO:0000313" key="6">
    <source>
        <dbReference type="Proteomes" id="UP000683246"/>
    </source>
</evidence>
<keyword evidence="1" id="KW-0479">Metal-binding</keyword>
<protein>
    <submittedName>
        <fullName evidence="5">4Fe-4S dicluster domain-containing protein</fullName>
    </submittedName>
</protein>
<evidence type="ECO:0000313" key="5">
    <source>
        <dbReference type="EMBL" id="QUI22647.1"/>
    </source>
</evidence>
<accession>A0A8J8SGR6</accession>
<dbReference type="Gene3D" id="3.30.70.20">
    <property type="match status" value="1"/>
</dbReference>
<dbReference type="Pfam" id="PF12838">
    <property type="entry name" value="Fer4_7"/>
    <property type="match status" value="1"/>
</dbReference>
<gene>
    <name evidence="5" type="ORF">HZI73_10210</name>
</gene>
<dbReference type="Proteomes" id="UP000683246">
    <property type="component" value="Chromosome"/>
</dbReference>
<dbReference type="PANTHER" id="PTHR42827">
    <property type="entry name" value="IRON-SULFUR CLUSTER-BINDING PROTEIN-RELATED"/>
    <property type="match status" value="1"/>
</dbReference>
<reference evidence="5" key="1">
    <citation type="submission" date="2020-07" db="EMBL/GenBank/DDBJ databases">
        <title>Vallitalea pronyensis genome.</title>
        <authorList>
            <person name="Postec A."/>
        </authorList>
    </citation>
    <scope>NUCLEOTIDE SEQUENCE</scope>
    <source>
        <strain evidence="5">FatNI3</strain>
    </source>
</reference>
<dbReference type="RefSeq" id="WP_212698139.1">
    <property type="nucleotide sequence ID" value="NZ_CP058649.1"/>
</dbReference>
<evidence type="ECO:0000259" key="4">
    <source>
        <dbReference type="PROSITE" id="PS51379"/>
    </source>
</evidence>
<name>A0A8J8SGR6_9FIRM</name>
<keyword evidence="3" id="KW-0411">Iron-sulfur</keyword>
<dbReference type="AlphaFoldDB" id="A0A8J8SGR6"/>
<keyword evidence="2" id="KW-0408">Iron</keyword>
<dbReference type="PROSITE" id="PS51379">
    <property type="entry name" value="4FE4S_FER_2"/>
    <property type="match status" value="1"/>
</dbReference>
<dbReference type="GO" id="GO:0051536">
    <property type="term" value="F:iron-sulfur cluster binding"/>
    <property type="evidence" value="ECO:0007669"/>
    <property type="project" value="UniProtKB-KW"/>
</dbReference>
<proteinExistence type="predicted"/>
<dbReference type="GO" id="GO:0046872">
    <property type="term" value="F:metal ion binding"/>
    <property type="evidence" value="ECO:0007669"/>
    <property type="project" value="UniProtKB-KW"/>
</dbReference>
<dbReference type="InterPro" id="IPR017900">
    <property type="entry name" value="4Fe4S_Fe_S_CS"/>
</dbReference>
<sequence length="347" mass="39339">MKRIDERDTMFARMSYKKGSKAYEDYYRRHPNKKEIDDRIREKPHLCSEGTATFDEILSPIADANFAFLGGIRHLAEGPVNPNKVETDAKRITRVLKGLAEHYGACLVGVTKMKEEHYYSHRGRHEENYGDEVKVTHSYGIVFAVEMDKEMINRSPQVAEVIETSKAYVDVGIIGMQLAYYIRQLGYDARNHMDANYLVIAPHVAASAGLGQIGRNTLLITKKYGSRVRLGVVTTELSLDTDEPIDFGLEAFCLACGKCVRTCPGKAISSEDDSKKWYLEQEKCYNMWRSIGTDCGICISACPFSQSIDLKLIDGIKGNADNIQQLLKIHEDKYGIRPYIKEQPKWF</sequence>
<evidence type="ECO:0000256" key="2">
    <source>
        <dbReference type="ARBA" id="ARBA00023004"/>
    </source>
</evidence>
<organism evidence="5 6">
    <name type="scientific">Vallitalea pronyensis</name>
    <dbReference type="NCBI Taxonomy" id="1348613"/>
    <lineage>
        <taxon>Bacteria</taxon>
        <taxon>Bacillati</taxon>
        <taxon>Bacillota</taxon>
        <taxon>Clostridia</taxon>
        <taxon>Lachnospirales</taxon>
        <taxon>Vallitaleaceae</taxon>
        <taxon>Vallitalea</taxon>
    </lineage>
</organism>
<dbReference type="KEGG" id="vpy:HZI73_10210"/>